<reference evidence="2" key="1">
    <citation type="submission" date="2022-11" db="UniProtKB">
        <authorList>
            <consortium name="WormBaseParasite"/>
        </authorList>
    </citation>
    <scope>IDENTIFICATION</scope>
</reference>
<dbReference type="AlphaFoldDB" id="A0A914VEQ7"/>
<proteinExistence type="predicted"/>
<protein>
    <submittedName>
        <fullName evidence="2">Uncharacterized protein</fullName>
    </submittedName>
</protein>
<organism evidence="1 2">
    <name type="scientific">Plectus sambesii</name>
    <dbReference type="NCBI Taxonomy" id="2011161"/>
    <lineage>
        <taxon>Eukaryota</taxon>
        <taxon>Metazoa</taxon>
        <taxon>Ecdysozoa</taxon>
        <taxon>Nematoda</taxon>
        <taxon>Chromadorea</taxon>
        <taxon>Plectida</taxon>
        <taxon>Plectina</taxon>
        <taxon>Plectoidea</taxon>
        <taxon>Plectidae</taxon>
        <taxon>Plectus</taxon>
    </lineage>
</organism>
<keyword evidence="1" id="KW-1185">Reference proteome</keyword>
<evidence type="ECO:0000313" key="2">
    <source>
        <dbReference type="WBParaSite" id="PSAMB.scaffold178size68704.g3023.t1"/>
    </source>
</evidence>
<sequence>MTASTEQQCHILCRCELETFKNKTVVKNCCTLCFRSGPQGYQEIASISESLKAAGRIKEEQTVVVSHWEELPVFIRLEADWRLTFIQQQHRAAAA</sequence>
<dbReference type="WBParaSite" id="PSAMB.scaffold178size68704.g3023.t1">
    <property type="protein sequence ID" value="PSAMB.scaffold178size68704.g3023.t1"/>
    <property type="gene ID" value="PSAMB.scaffold178size68704.g3023"/>
</dbReference>
<accession>A0A914VEQ7</accession>
<dbReference type="Proteomes" id="UP000887566">
    <property type="component" value="Unplaced"/>
</dbReference>
<name>A0A914VEQ7_9BILA</name>
<evidence type="ECO:0000313" key="1">
    <source>
        <dbReference type="Proteomes" id="UP000887566"/>
    </source>
</evidence>